<evidence type="ECO:0000256" key="2">
    <source>
        <dbReference type="ARBA" id="ARBA00022475"/>
    </source>
</evidence>
<dbReference type="CDD" id="cd18774">
    <property type="entry name" value="PDC2_HK_sensor"/>
    <property type="match status" value="1"/>
</dbReference>
<evidence type="ECO:0000313" key="12">
    <source>
        <dbReference type="Proteomes" id="UP001597362"/>
    </source>
</evidence>
<dbReference type="SMART" id="SM00304">
    <property type="entry name" value="HAMP"/>
    <property type="match status" value="1"/>
</dbReference>
<keyword evidence="5 9" id="KW-0812">Transmembrane</keyword>
<keyword evidence="2" id="KW-1003">Cell membrane</keyword>
<keyword evidence="3" id="KW-0597">Phosphoprotein</keyword>
<dbReference type="InterPro" id="IPR003660">
    <property type="entry name" value="HAMP_dom"/>
</dbReference>
<evidence type="ECO:0000256" key="3">
    <source>
        <dbReference type="ARBA" id="ARBA00022553"/>
    </source>
</evidence>
<dbReference type="InterPro" id="IPR003594">
    <property type="entry name" value="HATPase_dom"/>
</dbReference>
<proteinExistence type="predicted"/>
<protein>
    <submittedName>
        <fullName evidence="11">Sensor histidine kinase</fullName>
        <ecNumber evidence="11">2.7.13.3</ecNumber>
    </submittedName>
</protein>
<sequence length="618" mass="71714">MSIIKKFWNNRSLFTKIALYYTITVVCLAIFIIIFTTKQVTEEVTDLNISLHNNILNNISNYMEDIHTDINNLTKIIAYEGNLQNPLYSFLYSKDSNNPIPLDQEFSRFFLDFNNSRYNIASIIVLNNTDDAPHFWSSNNIGLVNNFPFSKQDWYSTVKDSARQMTVFKTNEPNYLINFNANKQMITFARNVYDVQNISELRDIGTIVVNLQVDTFEKMFESLVSDFNGQFYILAEDGTVIFDYSGKFTGQHHPPFHNLVSQFNSKEGNQYVKLDGSKFASYKKIPHFQWTAVTVIPETQISSGIDKINSTIIYIVVVAIASAFLMFLFMFKRFFKRLQLILKSIHRIEKGNFEPVARTSKRDEIEQIAVSIDNMRLKLIEFINKSYISNIKQQEAELRTLQMQINPHFLYNTLESIRMKASLNNDAEVADMIKILADLFRWNVQDKHMVISLEEEIEFVTAYLDIQKIRFGDRLQYAIHIPSELYGYGILKLLLQPIVENTFIHGFEQGNYPHFLEIKAVLSDKELIISIMDNGIGMSAENIIQFNKKLQHAISTNYEYQSTEQIGLTNVHERINRLFHSFFGLHIASNEMGGITVTVRLPAYYTGEMRDYVQNDYS</sequence>
<keyword evidence="6 11" id="KW-0418">Kinase</keyword>
<dbReference type="RefSeq" id="WP_377774845.1">
    <property type="nucleotide sequence ID" value="NZ_JBHUHO010000042.1"/>
</dbReference>
<dbReference type="Pfam" id="PF06580">
    <property type="entry name" value="His_kinase"/>
    <property type="match status" value="1"/>
</dbReference>
<evidence type="ECO:0000259" key="10">
    <source>
        <dbReference type="PROSITE" id="PS50885"/>
    </source>
</evidence>
<dbReference type="GO" id="GO:0004673">
    <property type="term" value="F:protein histidine kinase activity"/>
    <property type="evidence" value="ECO:0007669"/>
    <property type="project" value="UniProtKB-EC"/>
</dbReference>
<name>A0ABW4YPE9_9BACL</name>
<dbReference type="Pfam" id="PF02518">
    <property type="entry name" value="HATPase_c"/>
    <property type="match status" value="1"/>
</dbReference>
<dbReference type="InterPro" id="IPR033479">
    <property type="entry name" value="dCache_1"/>
</dbReference>
<keyword evidence="12" id="KW-1185">Reference proteome</keyword>
<evidence type="ECO:0000256" key="8">
    <source>
        <dbReference type="ARBA" id="ARBA00023136"/>
    </source>
</evidence>
<organism evidence="11 12">
    <name type="scientific">Paenibacillus yanchengensis</name>
    <dbReference type="NCBI Taxonomy" id="2035833"/>
    <lineage>
        <taxon>Bacteria</taxon>
        <taxon>Bacillati</taxon>
        <taxon>Bacillota</taxon>
        <taxon>Bacilli</taxon>
        <taxon>Bacillales</taxon>
        <taxon>Paenibacillaceae</taxon>
        <taxon>Paenibacillus</taxon>
    </lineage>
</organism>
<evidence type="ECO:0000313" key="11">
    <source>
        <dbReference type="EMBL" id="MFD2117594.1"/>
    </source>
</evidence>
<dbReference type="InterPro" id="IPR050640">
    <property type="entry name" value="Bact_2-comp_sensor_kinase"/>
</dbReference>
<accession>A0ABW4YPE9</accession>
<dbReference type="EMBL" id="JBHUHO010000042">
    <property type="protein sequence ID" value="MFD2117594.1"/>
    <property type="molecule type" value="Genomic_DNA"/>
</dbReference>
<dbReference type="Gene3D" id="6.10.340.10">
    <property type="match status" value="1"/>
</dbReference>
<comment type="subcellular location">
    <subcellularLocation>
        <location evidence="1">Cell membrane</location>
        <topology evidence="1">Multi-pass membrane protein</topology>
    </subcellularLocation>
</comment>
<dbReference type="InterPro" id="IPR010559">
    <property type="entry name" value="Sig_transdc_His_kin_internal"/>
</dbReference>
<gene>
    <name evidence="11" type="ORF">ACFSJH_17840</name>
</gene>
<comment type="caution">
    <text evidence="11">The sequence shown here is derived from an EMBL/GenBank/DDBJ whole genome shotgun (WGS) entry which is preliminary data.</text>
</comment>
<dbReference type="EC" id="2.7.13.3" evidence="11"/>
<feature type="transmembrane region" description="Helical" evidence="9">
    <location>
        <begin position="312"/>
        <end position="331"/>
    </location>
</feature>
<dbReference type="Proteomes" id="UP001597362">
    <property type="component" value="Unassembled WGS sequence"/>
</dbReference>
<dbReference type="PANTHER" id="PTHR34220">
    <property type="entry name" value="SENSOR HISTIDINE KINASE YPDA"/>
    <property type="match status" value="1"/>
</dbReference>
<evidence type="ECO:0000256" key="6">
    <source>
        <dbReference type="ARBA" id="ARBA00022777"/>
    </source>
</evidence>
<evidence type="ECO:0000256" key="9">
    <source>
        <dbReference type="SAM" id="Phobius"/>
    </source>
</evidence>
<dbReference type="PANTHER" id="PTHR34220:SF9">
    <property type="entry name" value="SIGNAL TRANSDUCTION HISTIDINE KINASE INTERNAL REGION DOMAIN-CONTAINING PROTEIN"/>
    <property type="match status" value="1"/>
</dbReference>
<evidence type="ECO:0000256" key="1">
    <source>
        <dbReference type="ARBA" id="ARBA00004651"/>
    </source>
</evidence>
<evidence type="ECO:0000256" key="5">
    <source>
        <dbReference type="ARBA" id="ARBA00022692"/>
    </source>
</evidence>
<keyword evidence="4 11" id="KW-0808">Transferase</keyword>
<dbReference type="Pfam" id="PF00672">
    <property type="entry name" value="HAMP"/>
    <property type="match status" value="1"/>
</dbReference>
<keyword evidence="8 9" id="KW-0472">Membrane</keyword>
<evidence type="ECO:0000256" key="4">
    <source>
        <dbReference type="ARBA" id="ARBA00022679"/>
    </source>
</evidence>
<dbReference type="SUPFAM" id="SSF55874">
    <property type="entry name" value="ATPase domain of HSP90 chaperone/DNA topoisomerase II/histidine kinase"/>
    <property type="match status" value="1"/>
</dbReference>
<reference evidence="12" key="1">
    <citation type="journal article" date="2019" name="Int. J. Syst. Evol. Microbiol.">
        <title>The Global Catalogue of Microorganisms (GCM) 10K type strain sequencing project: providing services to taxonomists for standard genome sequencing and annotation.</title>
        <authorList>
            <consortium name="The Broad Institute Genomics Platform"/>
            <consortium name="The Broad Institute Genome Sequencing Center for Infectious Disease"/>
            <person name="Wu L."/>
            <person name="Ma J."/>
        </authorList>
    </citation>
    <scope>NUCLEOTIDE SEQUENCE [LARGE SCALE GENOMIC DNA]</scope>
    <source>
        <strain evidence="12">GH52</strain>
    </source>
</reference>
<feature type="transmembrane region" description="Helical" evidence="9">
    <location>
        <begin position="12"/>
        <end position="35"/>
    </location>
</feature>
<feature type="domain" description="HAMP" evidence="10">
    <location>
        <begin position="332"/>
        <end position="384"/>
    </location>
</feature>
<dbReference type="CDD" id="cd06225">
    <property type="entry name" value="HAMP"/>
    <property type="match status" value="1"/>
</dbReference>
<dbReference type="PROSITE" id="PS50885">
    <property type="entry name" value="HAMP"/>
    <property type="match status" value="1"/>
</dbReference>
<dbReference type="Pfam" id="PF02743">
    <property type="entry name" value="dCache_1"/>
    <property type="match status" value="1"/>
</dbReference>
<evidence type="ECO:0000256" key="7">
    <source>
        <dbReference type="ARBA" id="ARBA00022989"/>
    </source>
</evidence>
<dbReference type="InterPro" id="IPR036890">
    <property type="entry name" value="HATPase_C_sf"/>
</dbReference>
<keyword evidence="7 9" id="KW-1133">Transmembrane helix</keyword>
<dbReference type="Gene3D" id="3.30.565.10">
    <property type="entry name" value="Histidine kinase-like ATPase, C-terminal domain"/>
    <property type="match status" value="1"/>
</dbReference>